<dbReference type="AlphaFoldDB" id="A0A0S4XRA8"/>
<keyword evidence="1" id="KW-1133">Transmembrane helix</keyword>
<evidence type="ECO:0000313" key="2">
    <source>
        <dbReference type="EMBL" id="CUV66485.1"/>
    </source>
</evidence>
<dbReference type="EMBL" id="FAXN01000092">
    <property type="protein sequence ID" value="CUV66485.1"/>
    <property type="molecule type" value="Genomic_DNA"/>
</dbReference>
<feature type="transmembrane region" description="Helical" evidence="1">
    <location>
        <begin position="5"/>
        <end position="25"/>
    </location>
</feature>
<feature type="transmembrane region" description="Helical" evidence="1">
    <location>
        <begin position="37"/>
        <end position="57"/>
    </location>
</feature>
<reference evidence="2" key="1">
    <citation type="submission" date="2015-11" db="EMBL/GenBank/DDBJ databases">
        <authorList>
            <person name="Zhang Y."/>
            <person name="Guo Z."/>
        </authorList>
    </citation>
    <scope>NUCLEOTIDE SEQUENCE</scope>
    <source>
        <strain evidence="2">BN30871</strain>
    </source>
</reference>
<feature type="transmembrane region" description="Helical" evidence="1">
    <location>
        <begin position="129"/>
        <end position="150"/>
    </location>
</feature>
<keyword evidence="1" id="KW-0812">Transmembrane</keyword>
<keyword evidence="1" id="KW-0472">Membrane</keyword>
<gene>
    <name evidence="2" type="ORF">BN3087_870005</name>
</gene>
<name>A0A0S4XRA8_9BACT</name>
<sequence length="172" mass="20353">MKDFIYLTITALSIFLIIFLGIIFGETFTQKATYLELFILYGNILFIVSLLIVVAYFGFKYFSIFLAIVFALIISLSSIQGAFLAAIFTYIIWGMMFAIQALLFINNVQSAKDWFSDRYTKKTFRREYLWFYPLLWIFYILLEIIPNMIYKDKLSDFNPSEILKEMNIFLKK</sequence>
<protein>
    <submittedName>
        <fullName evidence="2">Uncharacterized protein</fullName>
    </submittedName>
</protein>
<evidence type="ECO:0000256" key="1">
    <source>
        <dbReference type="SAM" id="Phobius"/>
    </source>
</evidence>
<proteinExistence type="predicted"/>
<accession>A0A0S4XRA8</accession>
<organism evidence="2">
    <name type="scientific">Sulfurovum sp. enrichment culture clone C5</name>
    <dbReference type="NCBI Taxonomy" id="497650"/>
    <lineage>
        <taxon>Bacteria</taxon>
        <taxon>Pseudomonadati</taxon>
        <taxon>Campylobacterota</taxon>
        <taxon>Epsilonproteobacteria</taxon>
        <taxon>Campylobacterales</taxon>
        <taxon>Sulfurovaceae</taxon>
        <taxon>Sulfurovum</taxon>
        <taxon>environmental samples</taxon>
    </lineage>
</organism>
<feature type="transmembrane region" description="Helical" evidence="1">
    <location>
        <begin position="90"/>
        <end position="108"/>
    </location>
</feature>
<feature type="transmembrane region" description="Helical" evidence="1">
    <location>
        <begin position="64"/>
        <end position="84"/>
    </location>
</feature>